<evidence type="ECO:0000313" key="4">
    <source>
        <dbReference type="Proteomes" id="UP001326715"/>
    </source>
</evidence>
<dbReference type="STRING" id="1004.SAMN05661012_02183"/>
<protein>
    <submittedName>
        <fullName evidence="1">Uncharacterized protein</fullName>
    </submittedName>
</protein>
<name>A0A1K1PT63_9BACT</name>
<evidence type="ECO:0000313" key="3">
    <source>
        <dbReference type="Proteomes" id="UP000183788"/>
    </source>
</evidence>
<organism evidence="1 3">
    <name type="scientific">Chitinophaga sancti</name>
    <dbReference type="NCBI Taxonomy" id="1004"/>
    <lineage>
        <taxon>Bacteria</taxon>
        <taxon>Pseudomonadati</taxon>
        <taxon>Bacteroidota</taxon>
        <taxon>Chitinophagia</taxon>
        <taxon>Chitinophagales</taxon>
        <taxon>Chitinophagaceae</taxon>
        <taxon>Chitinophaga</taxon>
    </lineage>
</organism>
<dbReference type="OrthoDB" id="646289at2"/>
<proteinExistence type="predicted"/>
<dbReference type="EMBL" id="CP140154">
    <property type="protein sequence ID" value="WQG92757.1"/>
    <property type="molecule type" value="Genomic_DNA"/>
</dbReference>
<reference evidence="1 3" key="1">
    <citation type="submission" date="2016-11" db="EMBL/GenBank/DDBJ databases">
        <authorList>
            <person name="Jaros S."/>
            <person name="Januszkiewicz K."/>
            <person name="Wedrychowicz H."/>
        </authorList>
    </citation>
    <scope>NUCLEOTIDE SEQUENCE [LARGE SCALE GENOMIC DNA]</scope>
    <source>
        <strain evidence="1 3">DSM 784</strain>
    </source>
</reference>
<accession>A0A1K1PT63</accession>
<dbReference type="RefSeq" id="WP_072359815.1">
    <property type="nucleotide sequence ID" value="NZ_CP139972.1"/>
</dbReference>
<dbReference type="Proteomes" id="UP001326715">
    <property type="component" value="Chromosome"/>
</dbReference>
<evidence type="ECO:0000313" key="2">
    <source>
        <dbReference type="EMBL" id="WQG92757.1"/>
    </source>
</evidence>
<dbReference type="PROSITE" id="PS51257">
    <property type="entry name" value="PROKAR_LIPOPROTEIN"/>
    <property type="match status" value="1"/>
</dbReference>
<reference evidence="2 4" key="2">
    <citation type="submission" date="2023-11" db="EMBL/GenBank/DDBJ databases">
        <title>MicrobeMod: A computational toolkit for identifying prokaryotic methylation and restriction-modification with nanopore sequencing.</title>
        <authorList>
            <person name="Crits-Christoph A."/>
            <person name="Kang S.C."/>
            <person name="Lee H."/>
            <person name="Ostrov N."/>
        </authorList>
    </citation>
    <scope>NUCLEOTIDE SEQUENCE [LARGE SCALE GENOMIC DNA]</scope>
    <source>
        <strain evidence="2 4">ATCC 23090</strain>
    </source>
</reference>
<dbReference type="Proteomes" id="UP000183788">
    <property type="component" value="Unassembled WGS sequence"/>
</dbReference>
<gene>
    <name evidence="1" type="ORF">SAMN05661012_02183</name>
    <name evidence="2" type="ORF">SR876_14660</name>
</gene>
<dbReference type="EMBL" id="FPIZ01000006">
    <property type="protein sequence ID" value="SFW50651.1"/>
    <property type="molecule type" value="Genomic_DNA"/>
</dbReference>
<evidence type="ECO:0000313" key="1">
    <source>
        <dbReference type="EMBL" id="SFW50651.1"/>
    </source>
</evidence>
<keyword evidence="4" id="KW-1185">Reference proteome</keyword>
<dbReference type="AlphaFoldDB" id="A0A1K1PT63"/>
<sequence>MKSIWSVIIPATILLYACGGNGTKAGGDQQGSDTSAAFQPATPSGKVDVVFPADADTTRISIHFEADGQTSDKTFELPLARDVAEQDLYRAVWDKPNSVYIGVLKSDHSTRYYHASVDNGSAKINQVGTPPEAIWHYTEEKAGLGTISLDMKATDSYEQQLQSGTIIADLIVKKLPVSTPDSVKIYAEFGGANRTIGTVVPAEATTGIVHSASHPEQVFLVQIMNKKYTNLVEIKVENGHLKINSLR</sequence>